<proteinExistence type="predicted"/>
<dbReference type="EMBL" id="AP025591">
    <property type="protein sequence ID" value="BDG06363.1"/>
    <property type="molecule type" value="Genomic_DNA"/>
</dbReference>
<protein>
    <submittedName>
        <fullName evidence="1">Uncharacterized protein</fullName>
    </submittedName>
</protein>
<evidence type="ECO:0000313" key="1">
    <source>
        <dbReference type="EMBL" id="BDG06363.1"/>
    </source>
</evidence>
<reference evidence="2" key="1">
    <citation type="journal article" date="2022" name="Int. J. Syst. Evol. Microbiol.">
        <title>Anaeromyxobacter oryzae sp. nov., Anaeromyxobacter diazotrophicus sp. nov. and Anaeromyxobacter paludicola sp. nov., isolated from paddy soils.</title>
        <authorList>
            <person name="Itoh H."/>
            <person name="Xu Z."/>
            <person name="Mise K."/>
            <person name="Masuda Y."/>
            <person name="Ushijima N."/>
            <person name="Hayakawa C."/>
            <person name="Shiratori Y."/>
            <person name="Senoo K."/>
        </authorList>
    </citation>
    <scope>NUCLEOTIDE SEQUENCE [LARGE SCALE GENOMIC DNA]</scope>
    <source>
        <strain evidence="2">Red232</strain>
    </source>
</reference>
<sequence length="169" mass="16754">MDRGPRAPVSVFDDPTPEPFAGTVRGTRFTAAEARALLFPTAPRAREGSTAGALVIVLRAHACPAEGGGGGGAHVVLSLSSRPGARAAAIAAGRYDVRAGEAPAAGLDAAALLVDPGGPGPAIAPASGWIEIEAIDGARVTGAAVLDFGDGGLLSGWFVAPRTVRLARA</sequence>
<dbReference type="RefSeq" id="WP_248355929.1">
    <property type="nucleotide sequence ID" value="NZ_AP025591.1"/>
</dbReference>
<organism evidence="1 2">
    <name type="scientific">Anaeromyxobacter oryzae</name>
    <dbReference type="NCBI Taxonomy" id="2918170"/>
    <lineage>
        <taxon>Bacteria</taxon>
        <taxon>Pseudomonadati</taxon>
        <taxon>Myxococcota</taxon>
        <taxon>Myxococcia</taxon>
        <taxon>Myxococcales</taxon>
        <taxon>Cystobacterineae</taxon>
        <taxon>Anaeromyxobacteraceae</taxon>
        <taxon>Anaeromyxobacter</taxon>
    </lineage>
</organism>
<evidence type="ECO:0000313" key="2">
    <source>
        <dbReference type="Proteomes" id="UP001162891"/>
    </source>
</evidence>
<accession>A0ABM7X3J4</accession>
<name>A0ABM7X3J4_9BACT</name>
<dbReference type="Proteomes" id="UP001162891">
    <property type="component" value="Chromosome"/>
</dbReference>
<gene>
    <name evidence="1" type="ORF">AMOR_53590</name>
</gene>
<keyword evidence="2" id="KW-1185">Reference proteome</keyword>